<dbReference type="PANTHER" id="PTHR13774">
    <property type="entry name" value="PHENAZINE BIOSYNTHESIS PROTEIN"/>
    <property type="match status" value="1"/>
</dbReference>
<dbReference type="Proteomes" id="UP000325315">
    <property type="component" value="Unassembled WGS sequence"/>
</dbReference>
<dbReference type="GO" id="GO:0005737">
    <property type="term" value="C:cytoplasm"/>
    <property type="evidence" value="ECO:0007669"/>
    <property type="project" value="TreeGrafter"/>
</dbReference>
<keyword evidence="5" id="KW-1185">Reference proteome</keyword>
<dbReference type="GO" id="GO:0016853">
    <property type="term" value="F:isomerase activity"/>
    <property type="evidence" value="ECO:0007669"/>
    <property type="project" value="UniProtKB-KW"/>
</dbReference>
<evidence type="ECO:0000313" key="5">
    <source>
        <dbReference type="Proteomes" id="UP000325315"/>
    </source>
</evidence>
<comment type="similarity">
    <text evidence="1">Belongs to the PhzF family.</text>
</comment>
<dbReference type="Pfam" id="PF13902">
    <property type="entry name" value="R3H-assoc"/>
    <property type="match status" value="1"/>
</dbReference>
<evidence type="ECO:0000256" key="2">
    <source>
        <dbReference type="ARBA" id="ARBA00023235"/>
    </source>
</evidence>
<protein>
    <submittedName>
        <fullName evidence="4">Isomerase protein</fullName>
    </submittedName>
</protein>
<dbReference type="Gene3D" id="3.10.310.10">
    <property type="entry name" value="Diaminopimelate Epimerase, Chain A, domain 1"/>
    <property type="match status" value="2"/>
</dbReference>
<evidence type="ECO:0000256" key="1">
    <source>
        <dbReference type="ARBA" id="ARBA00008270"/>
    </source>
</evidence>
<accession>A0A5B6VQ77</accession>
<sequence length="542" mass="60017">MATPGVLQRETDLLLSSPLIELRKGENGKSRGLSIEKKIELLESLTGKVTNRRSRRWLNDRLLMELVPRLNAEEVRGLFAPPPWGNDMSCWISLSSPGRDENIVVVWHTCGLGRLANIIGALNNSSVKKKVHADADKAAFLSAWRRVDCRTREALRRSFLSDLIASYELFTMLLAFLKIKCKEGRNAGLMSDCIRTFIQQRGDGDVLALQVQDPFHRLLLHGVCEFYNVVSVTVTQSKGAESLKVMRIKKKKTGVVDAFTNTAFKGNPAAVCLLEEERDEKWMQAVAVEFNISETCYLTRITNSTSPNTRFRLRWFTPVAEVNLCGHATLACAHTLFTTGLVNSNIIEFDTLSGTLTAKKVPDVCLTNVSEVQNSGVSDRFLIELNFPTVPVTDFNSAEVSLISKALNDAPLIDVKRTTTADDIFVVLPFGKSVIEMEPRFDDILKCPGRGLIVSGAAPPDSEFDFISRFFCPKYGINEDPVCGSAHCALAPYWSQKLGKLDFVAHAASPRGGIVKIHLDEQNQRVLLRGKAVTVMEGSVLV</sequence>
<evidence type="ECO:0000313" key="4">
    <source>
        <dbReference type="EMBL" id="KAA3471115.1"/>
    </source>
</evidence>
<gene>
    <name evidence="4" type="ORF">EPI10_016769</name>
</gene>
<dbReference type="SUPFAM" id="SSF54506">
    <property type="entry name" value="Diaminopimelate epimerase-like"/>
    <property type="match status" value="1"/>
</dbReference>
<evidence type="ECO:0000259" key="3">
    <source>
        <dbReference type="Pfam" id="PF13902"/>
    </source>
</evidence>
<dbReference type="CDD" id="cd02325">
    <property type="entry name" value="R3H"/>
    <property type="match status" value="1"/>
</dbReference>
<organism evidence="4 5">
    <name type="scientific">Gossypium australe</name>
    <dbReference type="NCBI Taxonomy" id="47621"/>
    <lineage>
        <taxon>Eukaryota</taxon>
        <taxon>Viridiplantae</taxon>
        <taxon>Streptophyta</taxon>
        <taxon>Embryophyta</taxon>
        <taxon>Tracheophyta</taxon>
        <taxon>Spermatophyta</taxon>
        <taxon>Magnoliopsida</taxon>
        <taxon>eudicotyledons</taxon>
        <taxon>Gunneridae</taxon>
        <taxon>Pentapetalae</taxon>
        <taxon>rosids</taxon>
        <taxon>malvids</taxon>
        <taxon>Malvales</taxon>
        <taxon>Malvaceae</taxon>
        <taxon>Malvoideae</taxon>
        <taxon>Gossypium</taxon>
    </lineage>
</organism>
<name>A0A5B6VQ77_9ROSI</name>
<dbReference type="EMBL" id="SMMG02000006">
    <property type="protein sequence ID" value="KAA3471115.1"/>
    <property type="molecule type" value="Genomic_DNA"/>
</dbReference>
<dbReference type="InterPro" id="IPR025952">
    <property type="entry name" value="R3H-assoc_dom"/>
</dbReference>
<feature type="domain" description="R3H-associated N-terminal" evidence="3">
    <location>
        <begin position="34"/>
        <end position="157"/>
    </location>
</feature>
<proteinExistence type="inferred from homology"/>
<dbReference type="SUPFAM" id="SSF82708">
    <property type="entry name" value="R3H domain"/>
    <property type="match status" value="1"/>
</dbReference>
<comment type="caution">
    <text evidence="4">The sequence shown here is derived from an EMBL/GenBank/DDBJ whole genome shotgun (WGS) entry which is preliminary data.</text>
</comment>
<dbReference type="InterPro" id="IPR036867">
    <property type="entry name" value="R3H_dom_sf"/>
</dbReference>
<reference evidence="5" key="1">
    <citation type="journal article" date="2019" name="Plant Biotechnol. J.">
        <title>Genome sequencing of the Australian wild diploid species Gossypium australe highlights disease resistance and delayed gland morphogenesis.</title>
        <authorList>
            <person name="Cai Y."/>
            <person name="Cai X."/>
            <person name="Wang Q."/>
            <person name="Wang P."/>
            <person name="Zhang Y."/>
            <person name="Cai C."/>
            <person name="Xu Y."/>
            <person name="Wang K."/>
            <person name="Zhou Z."/>
            <person name="Wang C."/>
            <person name="Geng S."/>
            <person name="Li B."/>
            <person name="Dong Q."/>
            <person name="Hou Y."/>
            <person name="Wang H."/>
            <person name="Ai P."/>
            <person name="Liu Z."/>
            <person name="Yi F."/>
            <person name="Sun M."/>
            <person name="An G."/>
            <person name="Cheng J."/>
            <person name="Zhang Y."/>
            <person name="Shi Q."/>
            <person name="Xie Y."/>
            <person name="Shi X."/>
            <person name="Chang Y."/>
            <person name="Huang F."/>
            <person name="Chen Y."/>
            <person name="Hong S."/>
            <person name="Mi L."/>
            <person name="Sun Q."/>
            <person name="Zhang L."/>
            <person name="Zhou B."/>
            <person name="Peng R."/>
            <person name="Zhang X."/>
            <person name="Liu F."/>
        </authorList>
    </citation>
    <scope>NUCLEOTIDE SEQUENCE [LARGE SCALE GENOMIC DNA]</scope>
    <source>
        <strain evidence="5">cv. PA1801</strain>
    </source>
</reference>
<dbReference type="OrthoDB" id="75169at2759"/>
<dbReference type="InterPro" id="IPR003719">
    <property type="entry name" value="Phenazine_PhzF-like"/>
</dbReference>
<dbReference type="PANTHER" id="PTHR13774:SF17">
    <property type="entry name" value="PHENAZINE BIOSYNTHESIS-LIKE DOMAIN-CONTAINING PROTEIN"/>
    <property type="match status" value="1"/>
</dbReference>
<keyword evidence="2 4" id="KW-0413">Isomerase</keyword>
<dbReference type="AlphaFoldDB" id="A0A5B6VQ77"/>
<dbReference type="GO" id="GO:0003676">
    <property type="term" value="F:nucleic acid binding"/>
    <property type="evidence" value="ECO:0007669"/>
    <property type="project" value="InterPro"/>
</dbReference>
<dbReference type="Pfam" id="PF02567">
    <property type="entry name" value="PhzC-PhzF"/>
    <property type="match status" value="1"/>
</dbReference>